<feature type="compositionally biased region" description="Low complexity" evidence="8">
    <location>
        <begin position="28"/>
        <end position="40"/>
    </location>
</feature>
<dbReference type="InParanoid" id="A0A165AI77"/>
<dbReference type="FunFam" id="2.170.270.10:FF:000037">
    <property type="entry name" value="Histone-lysine N-methyltransferase"/>
    <property type="match status" value="1"/>
</dbReference>
<dbReference type="OrthoDB" id="422362at2759"/>
<keyword evidence="5" id="KW-0808">Transferase</keyword>
<dbReference type="GO" id="GO:0005694">
    <property type="term" value="C:chromosome"/>
    <property type="evidence" value="ECO:0007669"/>
    <property type="project" value="UniProtKB-SubCell"/>
</dbReference>
<evidence type="ECO:0000256" key="1">
    <source>
        <dbReference type="ARBA" id="ARBA00004123"/>
    </source>
</evidence>
<feature type="domain" description="Post-SET" evidence="10">
    <location>
        <begin position="529"/>
        <end position="545"/>
    </location>
</feature>
<dbReference type="SMART" id="SM00508">
    <property type="entry name" value="PostSET"/>
    <property type="match status" value="1"/>
</dbReference>
<dbReference type="InterPro" id="IPR046341">
    <property type="entry name" value="SET_dom_sf"/>
</dbReference>
<evidence type="ECO:0000256" key="3">
    <source>
        <dbReference type="ARBA" id="ARBA00022454"/>
    </source>
</evidence>
<dbReference type="InterPro" id="IPR001214">
    <property type="entry name" value="SET_dom"/>
</dbReference>
<evidence type="ECO:0000313" key="13">
    <source>
        <dbReference type="Proteomes" id="UP000076632"/>
    </source>
</evidence>
<evidence type="ECO:0000313" key="12">
    <source>
        <dbReference type="EMBL" id="KZF20518.1"/>
    </source>
</evidence>
<dbReference type="Proteomes" id="UP000076632">
    <property type="component" value="Unassembled WGS sequence"/>
</dbReference>
<dbReference type="Gene3D" id="2.170.270.10">
    <property type="entry name" value="SET domain"/>
    <property type="match status" value="1"/>
</dbReference>
<dbReference type="AlphaFoldDB" id="A0A165AI77"/>
<keyword evidence="7" id="KW-0539">Nucleus</keyword>
<keyword evidence="4" id="KW-0489">Methyltransferase</keyword>
<evidence type="ECO:0000259" key="9">
    <source>
        <dbReference type="PROSITE" id="PS50280"/>
    </source>
</evidence>
<dbReference type="SMART" id="SM00317">
    <property type="entry name" value="SET"/>
    <property type="match status" value="1"/>
</dbReference>
<dbReference type="PROSITE" id="PS50868">
    <property type="entry name" value="POST_SET"/>
    <property type="match status" value="1"/>
</dbReference>
<evidence type="ECO:0000256" key="8">
    <source>
        <dbReference type="SAM" id="MobiDB-lite"/>
    </source>
</evidence>
<feature type="domain" description="AWS" evidence="11">
    <location>
        <begin position="347"/>
        <end position="394"/>
    </location>
</feature>
<organism evidence="12 13">
    <name type="scientific">Xylona heveae (strain CBS 132557 / TC161)</name>
    <dbReference type="NCBI Taxonomy" id="1328760"/>
    <lineage>
        <taxon>Eukaryota</taxon>
        <taxon>Fungi</taxon>
        <taxon>Dikarya</taxon>
        <taxon>Ascomycota</taxon>
        <taxon>Pezizomycotina</taxon>
        <taxon>Xylonomycetes</taxon>
        <taxon>Xylonales</taxon>
        <taxon>Xylonaceae</taxon>
        <taxon>Xylona</taxon>
    </lineage>
</organism>
<keyword evidence="13" id="KW-1185">Reference proteome</keyword>
<name>A0A165AI77_XYLHT</name>
<feature type="region of interest" description="Disordered" evidence="8">
    <location>
        <begin position="189"/>
        <end position="231"/>
    </location>
</feature>
<dbReference type="GO" id="GO:0032259">
    <property type="term" value="P:methylation"/>
    <property type="evidence" value="ECO:0007669"/>
    <property type="project" value="UniProtKB-KW"/>
</dbReference>
<dbReference type="InterPro" id="IPR050777">
    <property type="entry name" value="SET2_Histone-Lys_MeTrsfase"/>
</dbReference>
<dbReference type="GeneID" id="28901583"/>
<evidence type="ECO:0000256" key="6">
    <source>
        <dbReference type="ARBA" id="ARBA00022691"/>
    </source>
</evidence>
<dbReference type="Pfam" id="PF00856">
    <property type="entry name" value="SET"/>
    <property type="match status" value="1"/>
</dbReference>
<dbReference type="GO" id="GO:0005634">
    <property type="term" value="C:nucleus"/>
    <property type="evidence" value="ECO:0007669"/>
    <property type="project" value="UniProtKB-SubCell"/>
</dbReference>
<evidence type="ECO:0000259" key="11">
    <source>
        <dbReference type="PROSITE" id="PS51215"/>
    </source>
</evidence>
<evidence type="ECO:0000256" key="5">
    <source>
        <dbReference type="ARBA" id="ARBA00022679"/>
    </source>
</evidence>
<evidence type="ECO:0000259" key="10">
    <source>
        <dbReference type="PROSITE" id="PS50868"/>
    </source>
</evidence>
<feature type="region of interest" description="Disordered" evidence="8">
    <location>
        <begin position="24"/>
        <end position="48"/>
    </location>
</feature>
<protein>
    <submittedName>
        <fullName evidence="12">SET domain-containing protein</fullName>
    </submittedName>
</protein>
<dbReference type="PROSITE" id="PS51215">
    <property type="entry name" value="AWS"/>
    <property type="match status" value="1"/>
</dbReference>
<comment type="subcellular location">
    <subcellularLocation>
        <location evidence="2">Chromosome</location>
    </subcellularLocation>
    <subcellularLocation>
        <location evidence="1">Nucleus</location>
    </subcellularLocation>
</comment>
<dbReference type="STRING" id="1328760.A0A165AI77"/>
<keyword evidence="3" id="KW-0158">Chromosome</keyword>
<dbReference type="GO" id="GO:0042054">
    <property type="term" value="F:histone methyltransferase activity"/>
    <property type="evidence" value="ECO:0007669"/>
    <property type="project" value="InterPro"/>
</dbReference>
<evidence type="ECO:0000256" key="7">
    <source>
        <dbReference type="ARBA" id="ARBA00023242"/>
    </source>
</evidence>
<evidence type="ECO:0000256" key="2">
    <source>
        <dbReference type="ARBA" id="ARBA00004286"/>
    </source>
</evidence>
<keyword evidence="6" id="KW-0949">S-adenosyl-L-methionine</keyword>
<feature type="compositionally biased region" description="Basic residues" evidence="8">
    <location>
        <begin position="657"/>
        <end position="667"/>
    </location>
</feature>
<feature type="domain" description="SET" evidence="9">
    <location>
        <begin position="405"/>
        <end position="521"/>
    </location>
</feature>
<accession>A0A165AI77</accession>
<evidence type="ECO:0000256" key="4">
    <source>
        <dbReference type="ARBA" id="ARBA00022603"/>
    </source>
</evidence>
<dbReference type="SUPFAM" id="SSF82199">
    <property type="entry name" value="SET domain"/>
    <property type="match status" value="1"/>
</dbReference>
<dbReference type="InterPro" id="IPR003616">
    <property type="entry name" value="Post-SET_dom"/>
</dbReference>
<dbReference type="EMBL" id="KV407463">
    <property type="protein sequence ID" value="KZF20518.1"/>
    <property type="molecule type" value="Genomic_DNA"/>
</dbReference>
<reference evidence="12 13" key="1">
    <citation type="journal article" date="2016" name="Fungal Biol.">
        <title>The genome of Xylona heveae provides a window into fungal endophytism.</title>
        <authorList>
            <person name="Gazis R."/>
            <person name="Kuo A."/>
            <person name="Riley R."/>
            <person name="LaButti K."/>
            <person name="Lipzen A."/>
            <person name="Lin J."/>
            <person name="Amirebrahimi M."/>
            <person name="Hesse C.N."/>
            <person name="Spatafora J.W."/>
            <person name="Henrissat B."/>
            <person name="Hainaut M."/>
            <person name="Grigoriev I.V."/>
            <person name="Hibbett D.S."/>
        </authorList>
    </citation>
    <scope>NUCLEOTIDE SEQUENCE [LARGE SCALE GENOMIC DNA]</scope>
    <source>
        <strain evidence="12 13">TC161</strain>
    </source>
</reference>
<feature type="region of interest" description="Disordered" evidence="8">
    <location>
        <begin position="624"/>
        <end position="706"/>
    </location>
</feature>
<dbReference type="RefSeq" id="XP_018186073.1">
    <property type="nucleotide sequence ID" value="XM_018336446.1"/>
</dbReference>
<proteinExistence type="predicted"/>
<gene>
    <name evidence="12" type="ORF">L228DRAFT_29799</name>
</gene>
<dbReference type="PROSITE" id="PS50280">
    <property type="entry name" value="SET"/>
    <property type="match status" value="1"/>
</dbReference>
<dbReference type="Pfam" id="PF17907">
    <property type="entry name" value="AWS"/>
    <property type="match status" value="1"/>
</dbReference>
<dbReference type="InterPro" id="IPR006560">
    <property type="entry name" value="AWS_dom"/>
</dbReference>
<dbReference type="PANTHER" id="PTHR22884">
    <property type="entry name" value="SET DOMAIN PROTEINS"/>
    <property type="match status" value="1"/>
</dbReference>
<sequence length="706" mass="78590">MAHLQQTRSSSPSTLSCITVRDESGDVSSTNYSTPPTSNPDALSTPAENDVSDILLQIKGRPLRARRSLNSYNESILAGTAKKSVSGRTTNISCATDKVLTGDQVDLNTIAGPKVLDSIRRITDDSPKEVHIVSIEKVIEDPLLAAPHRRRSTRLSLAARATERVVAAKDGVDEEEGMHRVLGKRKRKAMFGNTRSSTRSKAEVRCSRQGNKTVVPTDKRRRVSSSSSSAEIMKDETTTSISEYQRVKRWLACGLYVGQDSNTSPRAASARRRSKYSLPSAPNQRKFLPLPMFTGKRVVENGRDFRLPFDVFSPLPPGQPKPEEWRRTRKNVFIGEAANIWKKHKVQELSRCICTPETGCGENCQNRFMFYECDETNCNIGAEYCTNRNFQALKQRCKSGGKYHIGVEVIKTADRGYGVRSNRTFEPNQIIVEYAGEIITQDECEKRMKNEYKNNECYYLMLFDQNMIIDASRGSIARFVNHSCQPNCSMVKWTVAGKPRMALFAGERGVMTGEELTYDYNFDPFSVKNVQQCRCGASNCRGVLGPRSKEQFKPNKEKGTQRSCASSMKRKFVETSLSCVKGQPSKARRAKGTSLACAEGAGLRKSAVRPRNEACKNTVASLHKKTTARDNSSISSAFRARMTRPDSNTRVLGGGQKKYKLASHRAPRTASKAPNASREPQAHTRMGSVSKRGSRNSVAQRRIGLR</sequence>
<feature type="region of interest" description="Disordered" evidence="8">
    <location>
        <begin position="261"/>
        <end position="281"/>
    </location>
</feature>